<name>A0A841R7X4_9SPIO</name>
<dbReference type="AlphaFoldDB" id="A0A841R7X4"/>
<sequence length="240" mass="26511">MGRSAIWLAIIVISALNYLSAQQPVKLGATSSNLKILFDALAPAYREAGFEPELLELPGSRLLAEVQSGRLDAMIVANTKLADQLAAGYTAIGFRDGALGYSRLYMYIRAEDAGKYKPDPSTWKGLSIGEIANVGPSASFGFPASVPGVRIVTAPTYENVINMLAWGRFDFMVNPLGGIEQLLVDLDLCDKIIRIDEPLLTIEYWHLVNNRYADKIPRLKMNFEAHRPEIVEAIEKLLNR</sequence>
<keyword evidence="2" id="KW-1185">Reference proteome</keyword>
<dbReference type="EMBL" id="JACHGJ010000002">
    <property type="protein sequence ID" value="MBB6479963.1"/>
    <property type="molecule type" value="Genomic_DNA"/>
</dbReference>
<reference evidence="1 2" key="1">
    <citation type="submission" date="2020-08" db="EMBL/GenBank/DDBJ databases">
        <title>Genomic Encyclopedia of Type Strains, Phase IV (KMG-IV): sequencing the most valuable type-strain genomes for metagenomic binning, comparative biology and taxonomic classification.</title>
        <authorList>
            <person name="Goeker M."/>
        </authorList>
    </citation>
    <scope>NUCLEOTIDE SEQUENCE [LARGE SCALE GENOMIC DNA]</scope>
    <source>
        <strain evidence="1 2">DSM 2461</strain>
    </source>
</reference>
<accession>A0A841R7X4</accession>
<gene>
    <name evidence="1" type="ORF">HNR50_001621</name>
</gene>
<organism evidence="1 2">
    <name type="scientific">Spirochaeta isovalerica</name>
    <dbReference type="NCBI Taxonomy" id="150"/>
    <lineage>
        <taxon>Bacteria</taxon>
        <taxon>Pseudomonadati</taxon>
        <taxon>Spirochaetota</taxon>
        <taxon>Spirochaetia</taxon>
        <taxon>Spirochaetales</taxon>
        <taxon>Spirochaetaceae</taxon>
        <taxon>Spirochaeta</taxon>
    </lineage>
</organism>
<dbReference type="SUPFAM" id="SSF53850">
    <property type="entry name" value="Periplasmic binding protein-like II"/>
    <property type="match status" value="1"/>
</dbReference>
<dbReference type="RefSeq" id="WP_184745669.1">
    <property type="nucleotide sequence ID" value="NZ_JACHGJ010000002.1"/>
</dbReference>
<comment type="caution">
    <text evidence="1">The sequence shown here is derived from an EMBL/GenBank/DDBJ whole genome shotgun (WGS) entry which is preliminary data.</text>
</comment>
<proteinExistence type="predicted"/>
<evidence type="ECO:0000313" key="1">
    <source>
        <dbReference type="EMBL" id="MBB6479963.1"/>
    </source>
</evidence>
<protein>
    <submittedName>
        <fullName evidence="1">Uncharacterized protein</fullName>
    </submittedName>
</protein>
<dbReference type="Proteomes" id="UP000587760">
    <property type="component" value="Unassembled WGS sequence"/>
</dbReference>
<evidence type="ECO:0000313" key="2">
    <source>
        <dbReference type="Proteomes" id="UP000587760"/>
    </source>
</evidence>